<evidence type="ECO:0000256" key="4">
    <source>
        <dbReference type="ARBA" id="ARBA00022619"/>
    </source>
</evidence>
<feature type="binding site" evidence="7">
    <location>
        <position position="129"/>
    </location>
    <ligand>
        <name>(2S)-2-hydroxy-3-oxobutyl phosphate</name>
        <dbReference type="ChEBI" id="CHEBI:58830"/>
    </ligand>
</feature>
<dbReference type="UniPathway" id="UPA00275">
    <property type="reaction ID" value="UER00404"/>
</dbReference>
<feature type="binding site" evidence="7">
    <location>
        <position position="24"/>
    </location>
    <ligand>
        <name>5-amino-6-(D-ribitylamino)uracil</name>
        <dbReference type="ChEBI" id="CHEBI:15934"/>
    </ligand>
</feature>
<dbReference type="InterPro" id="IPR034964">
    <property type="entry name" value="LS"/>
</dbReference>
<accession>A0A2V1K1N5</accession>
<evidence type="ECO:0000256" key="2">
    <source>
        <dbReference type="ARBA" id="ARBA00007424"/>
    </source>
</evidence>
<dbReference type="GO" id="GO:0009349">
    <property type="term" value="C:riboflavin synthase complex"/>
    <property type="evidence" value="ECO:0007669"/>
    <property type="project" value="UniProtKB-UniRule"/>
</dbReference>
<keyword evidence="5 7" id="KW-0808">Transferase</keyword>
<keyword evidence="4 7" id="KW-0686">Riboflavin biosynthesis</keyword>
<comment type="function">
    <text evidence="7">Catalyzes the formation of 6,7-dimethyl-8-ribityllumazine by condensation of 5-amino-6-(D-ribitylamino)uracil with 3,4-dihydroxy-2-butanone 4-phosphate. This is the penultimate step in the biosynthesis of riboflavin.</text>
</comment>
<feature type="binding site" evidence="7">
    <location>
        <begin position="58"/>
        <end position="60"/>
    </location>
    <ligand>
        <name>5-amino-6-(D-ribitylamino)uracil</name>
        <dbReference type="ChEBI" id="CHEBI:15934"/>
    </ligand>
</feature>
<dbReference type="EMBL" id="QETA01000002">
    <property type="protein sequence ID" value="PWF24061.1"/>
    <property type="molecule type" value="Genomic_DNA"/>
</dbReference>
<evidence type="ECO:0000313" key="10">
    <source>
        <dbReference type="Proteomes" id="UP000245212"/>
    </source>
</evidence>
<sequence>MNPYVMIPDLNGEGLHIGVVRARFNEEIGQAELEACLAELEQLGVDERDVMVVSVPGALELGVVLAHLAESQEFDALITLGAVVRGETYHFEVVSNESASAISRVSLETGIPIANGVLTTDTEEQALSRAAEKGRDCARAAVEMANLVATLEPEEEEIEFDEEDESHDDEQRH</sequence>
<dbReference type="SUPFAM" id="SSF52121">
    <property type="entry name" value="Lumazine synthase"/>
    <property type="match status" value="1"/>
</dbReference>
<evidence type="ECO:0000313" key="9">
    <source>
        <dbReference type="EMBL" id="PWF24061.1"/>
    </source>
</evidence>
<feature type="region of interest" description="Disordered" evidence="8">
    <location>
        <begin position="151"/>
        <end position="173"/>
    </location>
</feature>
<feature type="binding site" evidence="7">
    <location>
        <position position="115"/>
    </location>
    <ligand>
        <name>5-amino-6-(D-ribitylamino)uracil</name>
        <dbReference type="ChEBI" id="CHEBI:15934"/>
    </ligand>
</feature>
<dbReference type="PANTHER" id="PTHR21058">
    <property type="entry name" value="6,7-DIMETHYL-8-RIBITYLLUMAZINE SYNTHASE DMRL SYNTHASE LUMAZINE SYNTHASE"/>
    <property type="match status" value="1"/>
</dbReference>
<dbReference type="Gene3D" id="3.40.50.960">
    <property type="entry name" value="Lumazine/riboflavin synthase"/>
    <property type="match status" value="1"/>
</dbReference>
<keyword evidence="10" id="KW-1185">Reference proteome</keyword>
<feature type="active site" description="Proton donor" evidence="7">
    <location>
        <position position="90"/>
    </location>
</feature>
<evidence type="ECO:0000256" key="5">
    <source>
        <dbReference type="ARBA" id="ARBA00022679"/>
    </source>
</evidence>
<dbReference type="InterPro" id="IPR002180">
    <property type="entry name" value="LS/RS"/>
</dbReference>
<proteinExistence type="inferred from homology"/>
<comment type="catalytic activity">
    <reaction evidence="6 7">
        <text>(2S)-2-hydroxy-3-oxobutyl phosphate + 5-amino-6-(D-ribitylamino)uracil = 6,7-dimethyl-8-(1-D-ribityl)lumazine + phosphate + 2 H2O + H(+)</text>
        <dbReference type="Rhea" id="RHEA:26152"/>
        <dbReference type="ChEBI" id="CHEBI:15377"/>
        <dbReference type="ChEBI" id="CHEBI:15378"/>
        <dbReference type="ChEBI" id="CHEBI:15934"/>
        <dbReference type="ChEBI" id="CHEBI:43474"/>
        <dbReference type="ChEBI" id="CHEBI:58201"/>
        <dbReference type="ChEBI" id="CHEBI:58830"/>
        <dbReference type="EC" id="2.5.1.78"/>
    </reaction>
</comment>
<dbReference type="PANTHER" id="PTHR21058:SF0">
    <property type="entry name" value="6,7-DIMETHYL-8-RIBITYLLUMAZINE SYNTHASE"/>
    <property type="match status" value="1"/>
</dbReference>
<comment type="caution">
    <text evidence="9">The sequence shown here is derived from an EMBL/GenBank/DDBJ whole genome shotgun (WGS) entry which is preliminary data.</text>
</comment>
<reference evidence="10" key="1">
    <citation type="submission" date="2018-05" db="EMBL/GenBank/DDBJ databases">
        <authorList>
            <person name="Li Y."/>
        </authorList>
    </citation>
    <scope>NUCLEOTIDE SEQUENCE [LARGE SCALE GENOMIC DNA]</scope>
    <source>
        <strain evidence="10">3d-2-2</strain>
    </source>
</reference>
<evidence type="ECO:0000256" key="6">
    <source>
        <dbReference type="ARBA" id="ARBA00048785"/>
    </source>
</evidence>
<gene>
    <name evidence="7" type="primary">ribH</name>
    <name evidence="9" type="ORF">DD235_07015</name>
</gene>
<dbReference type="Proteomes" id="UP000245212">
    <property type="component" value="Unassembled WGS sequence"/>
</dbReference>
<feature type="compositionally biased region" description="Acidic residues" evidence="8">
    <location>
        <begin position="152"/>
        <end position="173"/>
    </location>
</feature>
<comment type="pathway">
    <text evidence="1 7">Cofactor biosynthesis; riboflavin biosynthesis; riboflavin from 2-hydroxy-3-oxobutyl phosphate and 5-amino-6-(D-ribitylamino)uracil: step 1/2.</text>
</comment>
<evidence type="ECO:0000256" key="8">
    <source>
        <dbReference type="SAM" id="MobiDB-lite"/>
    </source>
</evidence>
<feature type="binding site" evidence="7">
    <location>
        <begin position="87"/>
        <end position="88"/>
    </location>
    <ligand>
        <name>(2S)-2-hydroxy-3-oxobutyl phosphate</name>
        <dbReference type="ChEBI" id="CHEBI:58830"/>
    </ligand>
</feature>
<dbReference type="GO" id="GO:0000906">
    <property type="term" value="F:6,7-dimethyl-8-ribityllumazine synthase activity"/>
    <property type="evidence" value="ECO:0007669"/>
    <property type="project" value="UniProtKB-UniRule"/>
</dbReference>
<dbReference type="RefSeq" id="WP_109061339.1">
    <property type="nucleotide sequence ID" value="NZ_QETA01000002.1"/>
</dbReference>
<dbReference type="AlphaFoldDB" id="A0A2V1K1N5"/>
<evidence type="ECO:0000256" key="7">
    <source>
        <dbReference type="HAMAP-Rule" id="MF_00178"/>
    </source>
</evidence>
<dbReference type="NCBIfam" id="TIGR00114">
    <property type="entry name" value="lumazine-synth"/>
    <property type="match status" value="1"/>
</dbReference>
<organism evidence="9 10">
    <name type="scientific">Corticimicrobacter populi</name>
    <dbReference type="NCBI Taxonomy" id="2175229"/>
    <lineage>
        <taxon>Bacteria</taxon>
        <taxon>Pseudomonadati</taxon>
        <taxon>Pseudomonadota</taxon>
        <taxon>Betaproteobacteria</taxon>
        <taxon>Burkholderiales</taxon>
        <taxon>Alcaligenaceae</taxon>
        <taxon>Corticimicrobacter</taxon>
    </lineage>
</organism>
<evidence type="ECO:0000256" key="1">
    <source>
        <dbReference type="ARBA" id="ARBA00004917"/>
    </source>
</evidence>
<evidence type="ECO:0000256" key="3">
    <source>
        <dbReference type="ARBA" id="ARBA00012664"/>
    </source>
</evidence>
<dbReference type="GO" id="GO:0009231">
    <property type="term" value="P:riboflavin biosynthetic process"/>
    <property type="evidence" value="ECO:0007669"/>
    <property type="project" value="UniProtKB-UniRule"/>
</dbReference>
<dbReference type="CDD" id="cd09209">
    <property type="entry name" value="Lumazine_synthase-I"/>
    <property type="match status" value="1"/>
</dbReference>
<dbReference type="GO" id="GO:0005829">
    <property type="term" value="C:cytosol"/>
    <property type="evidence" value="ECO:0007669"/>
    <property type="project" value="TreeGrafter"/>
</dbReference>
<feature type="binding site" evidence="7">
    <location>
        <begin position="82"/>
        <end position="84"/>
    </location>
    <ligand>
        <name>5-amino-6-(D-ribitylamino)uracil</name>
        <dbReference type="ChEBI" id="CHEBI:15934"/>
    </ligand>
</feature>
<dbReference type="EC" id="2.5.1.78" evidence="3 7"/>
<name>A0A2V1K1N5_9BURK</name>
<comment type="similarity">
    <text evidence="2 7">Belongs to the DMRL synthase family.</text>
</comment>
<dbReference type="Pfam" id="PF00885">
    <property type="entry name" value="DMRL_synthase"/>
    <property type="match status" value="1"/>
</dbReference>
<dbReference type="InterPro" id="IPR036467">
    <property type="entry name" value="LS/RS_sf"/>
</dbReference>
<dbReference type="HAMAP" id="MF_00178">
    <property type="entry name" value="Lumazine_synth"/>
    <property type="match status" value="1"/>
</dbReference>
<protein>
    <recommendedName>
        <fullName evidence="3 7">6,7-dimethyl-8-ribityllumazine synthase</fullName>
        <shortName evidence="7">DMRL synthase</shortName>
        <shortName evidence="7">LS</shortName>
        <shortName evidence="7">Lumazine synthase</shortName>
        <ecNumber evidence="3 7">2.5.1.78</ecNumber>
    </recommendedName>
</protein>